<dbReference type="Proteomes" id="UP000323166">
    <property type="component" value="Unassembled WGS sequence"/>
</dbReference>
<name>A0A5S4ZSA5_9FIRM</name>
<keyword evidence="2" id="KW-1133">Transmembrane helix</keyword>
<comment type="similarity">
    <text evidence="1">Belongs to the asp23 family.</text>
</comment>
<reference evidence="3 4" key="1">
    <citation type="submission" date="2019-07" db="EMBL/GenBank/DDBJ databases">
        <title>Genomic Encyclopedia of Type Strains, Phase I: the one thousand microbial genomes (KMG-I) project.</title>
        <authorList>
            <person name="Kyrpides N."/>
        </authorList>
    </citation>
    <scope>NUCLEOTIDE SEQUENCE [LARGE SCALE GENOMIC DNA]</scope>
    <source>
        <strain evidence="3 4">DSM 6562</strain>
    </source>
</reference>
<dbReference type="NCBIfam" id="NF033218">
    <property type="entry name" value="anchor_AmaP"/>
    <property type="match status" value="1"/>
</dbReference>
<dbReference type="EMBL" id="VNHM01000007">
    <property type="protein sequence ID" value="TYO95629.1"/>
    <property type="molecule type" value="Genomic_DNA"/>
</dbReference>
<keyword evidence="4" id="KW-1185">Reference proteome</keyword>
<accession>A0A5S4ZSA5</accession>
<dbReference type="InterPro" id="IPR005531">
    <property type="entry name" value="Asp23"/>
</dbReference>
<dbReference type="AlphaFoldDB" id="A0A5S4ZSA5"/>
<comment type="caution">
    <text evidence="3">The sequence shown here is derived from an EMBL/GenBank/DDBJ whole genome shotgun (WGS) entry which is preliminary data.</text>
</comment>
<sequence length="177" mass="19478">MGPFDRGILLLYTTTLTLLFMALGVFLAGWPDPAKRLWGEINTSSNYEILWTLVVVYVIMGLRLLWKSLKPERRKQAVVHEGGLGQVRVSLAAVETLAEKAVADVPGIKEVKAKVESSPRGIAMHLKLITAPDINIPAVSEDIQKKVKDSIYNVVGVTVSEVRVAVESFKTAKPRVE</sequence>
<protein>
    <submittedName>
        <fullName evidence="3">Putative alkaline shock family protein YloU</fullName>
    </submittedName>
</protein>
<dbReference type="RefSeq" id="WP_166511599.1">
    <property type="nucleotide sequence ID" value="NZ_VNHM01000007.1"/>
</dbReference>
<keyword evidence="2" id="KW-0812">Transmembrane</keyword>
<evidence type="ECO:0000256" key="1">
    <source>
        <dbReference type="ARBA" id="ARBA00005721"/>
    </source>
</evidence>
<evidence type="ECO:0000256" key="2">
    <source>
        <dbReference type="SAM" id="Phobius"/>
    </source>
</evidence>
<evidence type="ECO:0000313" key="4">
    <source>
        <dbReference type="Proteomes" id="UP000323166"/>
    </source>
</evidence>
<evidence type="ECO:0000313" key="3">
    <source>
        <dbReference type="EMBL" id="TYO95629.1"/>
    </source>
</evidence>
<proteinExistence type="inferred from homology"/>
<feature type="transmembrane region" description="Helical" evidence="2">
    <location>
        <begin position="7"/>
        <end position="29"/>
    </location>
</feature>
<dbReference type="Pfam" id="PF03780">
    <property type="entry name" value="Asp23"/>
    <property type="match status" value="1"/>
</dbReference>
<organism evidence="3 4">
    <name type="scientific">Desulfallas thermosapovorans DSM 6562</name>
    <dbReference type="NCBI Taxonomy" id="1121431"/>
    <lineage>
        <taxon>Bacteria</taxon>
        <taxon>Bacillati</taxon>
        <taxon>Bacillota</taxon>
        <taxon>Clostridia</taxon>
        <taxon>Eubacteriales</taxon>
        <taxon>Desulfallaceae</taxon>
        <taxon>Desulfallas</taxon>
    </lineage>
</organism>
<gene>
    <name evidence="3" type="ORF">LX24_01592</name>
</gene>
<keyword evidence="2" id="KW-0472">Membrane</keyword>
<feature type="transmembrane region" description="Helical" evidence="2">
    <location>
        <begin position="49"/>
        <end position="66"/>
    </location>
</feature>